<dbReference type="Pfam" id="PF02885">
    <property type="entry name" value="Glycos_trans_3N"/>
    <property type="match status" value="1"/>
</dbReference>
<keyword evidence="4" id="KW-0238">DNA-binding</keyword>
<dbReference type="Proteomes" id="UP001164712">
    <property type="component" value="Chromosome"/>
</dbReference>
<dbReference type="PANTHER" id="PTHR43285:SF4">
    <property type="entry name" value="TRANSFERASE"/>
    <property type="match status" value="1"/>
</dbReference>
<evidence type="ECO:0000259" key="3">
    <source>
        <dbReference type="Pfam" id="PF02885"/>
    </source>
</evidence>
<evidence type="ECO:0000313" key="5">
    <source>
        <dbReference type="Proteomes" id="UP001164712"/>
    </source>
</evidence>
<dbReference type="InterPro" id="IPR017459">
    <property type="entry name" value="Glycosyl_Trfase_fam3_N_dom"/>
</dbReference>
<dbReference type="GO" id="GO:0003677">
    <property type="term" value="F:DNA binding"/>
    <property type="evidence" value="ECO:0007669"/>
    <property type="project" value="UniProtKB-KW"/>
</dbReference>
<organism evidence="4 5">
    <name type="scientific">Rouxiella chamberiensis</name>
    <dbReference type="NCBI Taxonomy" id="1513468"/>
    <lineage>
        <taxon>Bacteria</taxon>
        <taxon>Pseudomonadati</taxon>
        <taxon>Pseudomonadota</taxon>
        <taxon>Gammaproteobacteria</taxon>
        <taxon>Enterobacterales</taxon>
        <taxon>Yersiniaceae</taxon>
        <taxon>Rouxiella</taxon>
    </lineage>
</organism>
<dbReference type="NCBIfam" id="NF006005">
    <property type="entry name" value="PRK08136.1"/>
    <property type="match status" value="1"/>
</dbReference>
<feature type="domain" description="Glycosyl transferase family 3 N-terminal" evidence="3">
    <location>
        <begin position="5"/>
        <end position="68"/>
    </location>
</feature>
<protein>
    <submittedName>
        <fullName evidence="4">DNA-binding protein YbiB</fullName>
    </submittedName>
</protein>
<dbReference type="SUPFAM" id="SSF47648">
    <property type="entry name" value="Nucleoside phosphorylase/phosphoribosyltransferase N-terminal domain"/>
    <property type="match status" value="1"/>
</dbReference>
<dbReference type="RefSeq" id="WP_269127495.1">
    <property type="nucleotide sequence ID" value="NZ_CP114058.1"/>
</dbReference>
<dbReference type="Gene3D" id="3.40.1030.10">
    <property type="entry name" value="Nucleoside phosphorylase/phosphoribosyltransferase catalytic domain"/>
    <property type="match status" value="1"/>
</dbReference>
<reference evidence="4" key="1">
    <citation type="submission" date="2022-12" db="EMBL/GenBank/DDBJ databases">
        <title>Complete genome sequence of an Australian strain of Rouxiella badensis DAR84756 and resolution of the R. badensis DSM100043 and R. chamberiensis DSM28324 genomes.</title>
        <authorList>
            <person name="Paul S."/>
            <person name="Anderson P.J."/>
            <person name="Maynard G."/>
            <person name="Dyall-Smith M."/>
            <person name="Kudinha T."/>
        </authorList>
    </citation>
    <scope>NUCLEOTIDE SEQUENCE</scope>
    <source>
        <strain evidence="4">DSM 28324</strain>
    </source>
</reference>
<dbReference type="EMBL" id="CP114058">
    <property type="protein sequence ID" value="WAS99759.1"/>
    <property type="molecule type" value="Genomic_DNA"/>
</dbReference>
<dbReference type="SUPFAM" id="SSF52418">
    <property type="entry name" value="Nucleoside phosphorylase/phosphoribosyltransferase catalytic domain"/>
    <property type="match status" value="1"/>
</dbReference>
<keyword evidence="5" id="KW-1185">Reference proteome</keyword>
<keyword evidence="2" id="KW-0808">Transferase</keyword>
<evidence type="ECO:0000313" key="4">
    <source>
        <dbReference type="EMBL" id="WAS99759.1"/>
    </source>
</evidence>
<evidence type="ECO:0000256" key="1">
    <source>
        <dbReference type="ARBA" id="ARBA00022676"/>
    </source>
</evidence>
<gene>
    <name evidence="4" type="primary">ybiB</name>
    <name evidence="4" type="ORF">O1V66_11615</name>
</gene>
<keyword evidence="1" id="KW-0328">Glycosyltransferase</keyword>
<name>A0ABY7HKC6_9GAMM</name>
<dbReference type="Gene3D" id="1.20.970.10">
    <property type="entry name" value="Transferase, Pyrimidine Nucleoside Phosphorylase, Chain C"/>
    <property type="match status" value="1"/>
</dbReference>
<sequence length="334" mass="36415">MDFTKIIKEVGRGKNHARDLDKEQALALYRLMLAGDVPDLQLGGLLIAFRIKGEAEQEMLGFYQAMEEQTLELTAPAHRPMPVVIPSYNGARKQANLTPLLAILLHRLGLPVVVHGVTEDPSRVTSHEIFAALGMAPATSAQAAQTWLDEGRGPVFIPVSILCPAIDKQLQLRWQMGVRNSSHTLAKLATPFRQQSALRLASVSHPEYIQRVSSFFHDISGRALLSQGTEGEVYANPLRSAPVHLITDGGQRILHERQAFAAQDLPASRDAHTTAAWITRCLEGEVAVPEAILNQLACCLVATDMAADLPAARLKVEALFSLSDVDRPSASPYT</sequence>
<dbReference type="InterPro" id="IPR036320">
    <property type="entry name" value="Glycosyl_Trfase_fam3_N_dom_sf"/>
</dbReference>
<accession>A0ABY7HKC6</accession>
<proteinExistence type="predicted"/>
<evidence type="ECO:0000256" key="2">
    <source>
        <dbReference type="ARBA" id="ARBA00022679"/>
    </source>
</evidence>
<dbReference type="InterPro" id="IPR005940">
    <property type="entry name" value="Anthranilate_Pribosyl_Tfrase"/>
</dbReference>
<dbReference type="PANTHER" id="PTHR43285">
    <property type="entry name" value="ANTHRANILATE PHOSPHORIBOSYLTRANSFERASE"/>
    <property type="match status" value="1"/>
</dbReference>
<dbReference type="InterPro" id="IPR035902">
    <property type="entry name" value="Nuc_phospho_transferase"/>
</dbReference>